<reference evidence="1 2" key="1">
    <citation type="submission" date="2019-01" db="EMBL/GenBank/DDBJ databases">
        <title>Sequencing of cultivated peanut Arachis hypogaea provides insights into genome evolution and oil improvement.</title>
        <authorList>
            <person name="Chen X."/>
        </authorList>
    </citation>
    <scope>NUCLEOTIDE SEQUENCE [LARGE SCALE GENOMIC DNA]</scope>
    <source>
        <strain evidence="2">cv. Fuhuasheng</strain>
        <tissue evidence="1">Leaves</tissue>
    </source>
</reference>
<dbReference type="Proteomes" id="UP000289738">
    <property type="component" value="Chromosome A01"/>
</dbReference>
<comment type="caution">
    <text evidence="1">The sequence shown here is derived from an EMBL/GenBank/DDBJ whole genome shotgun (WGS) entry which is preliminary data.</text>
</comment>
<proteinExistence type="predicted"/>
<organism evidence="1 2">
    <name type="scientific">Arachis hypogaea</name>
    <name type="common">Peanut</name>
    <dbReference type="NCBI Taxonomy" id="3818"/>
    <lineage>
        <taxon>Eukaryota</taxon>
        <taxon>Viridiplantae</taxon>
        <taxon>Streptophyta</taxon>
        <taxon>Embryophyta</taxon>
        <taxon>Tracheophyta</taxon>
        <taxon>Spermatophyta</taxon>
        <taxon>Magnoliopsida</taxon>
        <taxon>eudicotyledons</taxon>
        <taxon>Gunneridae</taxon>
        <taxon>Pentapetalae</taxon>
        <taxon>rosids</taxon>
        <taxon>fabids</taxon>
        <taxon>Fabales</taxon>
        <taxon>Fabaceae</taxon>
        <taxon>Papilionoideae</taxon>
        <taxon>50 kb inversion clade</taxon>
        <taxon>dalbergioids sensu lato</taxon>
        <taxon>Dalbergieae</taxon>
        <taxon>Pterocarpus clade</taxon>
        <taxon>Arachis</taxon>
    </lineage>
</organism>
<evidence type="ECO:0008006" key="3">
    <source>
        <dbReference type="Google" id="ProtNLM"/>
    </source>
</evidence>
<evidence type="ECO:0000313" key="1">
    <source>
        <dbReference type="EMBL" id="RYR78313.1"/>
    </source>
</evidence>
<dbReference type="EMBL" id="SDMP01000001">
    <property type="protein sequence ID" value="RYR78313.1"/>
    <property type="molecule type" value="Genomic_DNA"/>
</dbReference>
<accession>A0A445ESL6</accession>
<keyword evidence="2" id="KW-1185">Reference proteome</keyword>
<sequence>MLFKADKLLSPKFQHSIVINFDFPKNSETYLHRFGGNEKSFQFPSGTERTVGLHLDVSHPNLLPKEIIREVYCGAFHLVPLSEEGLVQAWAMLLKRGNRLISRYV</sequence>
<protein>
    <recommendedName>
        <fullName evidence="3">Helicase C-terminal domain-containing protein</fullName>
    </recommendedName>
</protein>
<dbReference type="AlphaFoldDB" id="A0A445ESL6"/>
<evidence type="ECO:0000313" key="2">
    <source>
        <dbReference type="Proteomes" id="UP000289738"/>
    </source>
</evidence>
<gene>
    <name evidence="1" type="ORF">Ahy_A01g003069</name>
</gene>
<name>A0A445ESL6_ARAHY</name>